<evidence type="ECO:0000259" key="4">
    <source>
        <dbReference type="Pfam" id="PF13649"/>
    </source>
</evidence>
<evidence type="ECO:0000313" key="5">
    <source>
        <dbReference type="EMBL" id="TDD96808.1"/>
    </source>
</evidence>
<gene>
    <name evidence="5" type="ORF">E1298_02160</name>
</gene>
<sequence>MHKPGPPNDDATELTGLIERHRSAERPRVFTMLDRDWDLLPEVYAPVYATSTSLFTRWLRYPSGGSMLEVGCGAGLTAVTAALAGCRSVTALDINPAAVDNTRLNAERHGVADRVRVLHSDMFEALDDTDAFDLIFWNSNFVEAPADAAYPSELARAFFDPGYDSHERYLAGAGRHLRPGGRLYLGFSDLRNRTRLDEIAARRQYRIDTSAHEQRSTATTTVEFQLLEFTPLQPGTSGQPVS</sequence>
<accession>A0A4R5CA82</accession>
<dbReference type="GO" id="GO:0035657">
    <property type="term" value="C:eRF1 methyltransferase complex"/>
    <property type="evidence" value="ECO:0007669"/>
    <property type="project" value="TreeGrafter"/>
</dbReference>
<organism evidence="5 6">
    <name type="scientific">Actinomadura rubrisoli</name>
    <dbReference type="NCBI Taxonomy" id="2530368"/>
    <lineage>
        <taxon>Bacteria</taxon>
        <taxon>Bacillati</taxon>
        <taxon>Actinomycetota</taxon>
        <taxon>Actinomycetes</taxon>
        <taxon>Streptosporangiales</taxon>
        <taxon>Thermomonosporaceae</taxon>
        <taxon>Actinomadura</taxon>
    </lineage>
</organism>
<dbReference type="InterPro" id="IPR052190">
    <property type="entry name" value="Euk-Arch_PrmC-MTase"/>
</dbReference>
<dbReference type="GO" id="GO:0008276">
    <property type="term" value="F:protein methyltransferase activity"/>
    <property type="evidence" value="ECO:0007669"/>
    <property type="project" value="TreeGrafter"/>
</dbReference>
<keyword evidence="1 5" id="KW-0489">Methyltransferase</keyword>
<dbReference type="GO" id="GO:0032259">
    <property type="term" value="P:methylation"/>
    <property type="evidence" value="ECO:0007669"/>
    <property type="project" value="UniProtKB-KW"/>
</dbReference>
<dbReference type="AlphaFoldDB" id="A0A4R5CA82"/>
<dbReference type="Gene3D" id="3.40.50.150">
    <property type="entry name" value="Vaccinia Virus protein VP39"/>
    <property type="match status" value="1"/>
</dbReference>
<proteinExistence type="predicted"/>
<dbReference type="PANTHER" id="PTHR45875:SF1">
    <property type="entry name" value="METHYLTRANSFERASE N6AMT1"/>
    <property type="match status" value="1"/>
</dbReference>
<keyword evidence="3" id="KW-0949">S-adenosyl-L-methionine</keyword>
<keyword evidence="2 5" id="KW-0808">Transferase</keyword>
<dbReference type="CDD" id="cd02440">
    <property type="entry name" value="AdoMet_MTases"/>
    <property type="match status" value="1"/>
</dbReference>
<name>A0A4R5CA82_9ACTN</name>
<evidence type="ECO:0000256" key="2">
    <source>
        <dbReference type="ARBA" id="ARBA00022679"/>
    </source>
</evidence>
<dbReference type="InterPro" id="IPR029063">
    <property type="entry name" value="SAM-dependent_MTases_sf"/>
</dbReference>
<dbReference type="Pfam" id="PF13649">
    <property type="entry name" value="Methyltransf_25"/>
    <property type="match status" value="1"/>
</dbReference>
<reference evidence="5 6" key="1">
    <citation type="submission" date="2019-03" db="EMBL/GenBank/DDBJ databases">
        <title>Draft genome sequences of novel Actinobacteria.</title>
        <authorList>
            <person name="Sahin N."/>
            <person name="Ay H."/>
            <person name="Saygin H."/>
        </authorList>
    </citation>
    <scope>NUCLEOTIDE SEQUENCE [LARGE SCALE GENOMIC DNA]</scope>
    <source>
        <strain evidence="5 6">H3C3</strain>
    </source>
</reference>
<dbReference type="InterPro" id="IPR041698">
    <property type="entry name" value="Methyltransf_25"/>
</dbReference>
<dbReference type="GO" id="GO:0008757">
    <property type="term" value="F:S-adenosylmethionine-dependent methyltransferase activity"/>
    <property type="evidence" value="ECO:0007669"/>
    <property type="project" value="TreeGrafter"/>
</dbReference>
<dbReference type="PANTHER" id="PTHR45875">
    <property type="entry name" value="METHYLTRANSFERASE N6AMT1"/>
    <property type="match status" value="1"/>
</dbReference>
<protein>
    <submittedName>
        <fullName evidence="5">Methyltransferase domain-containing protein</fullName>
    </submittedName>
</protein>
<keyword evidence="6" id="KW-1185">Reference proteome</keyword>
<evidence type="ECO:0000256" key="3">
    <source>
        <dbReference type="ARBA" id="ARBA00022691"/>
    </source>
</evidence>
<feature type="domain" description="Methyltransferase" evidence="4">
    <location>
        <begin position="68"/>
        <end position="156"/>
    </location>
</feature>
<dbReference type="OrthoDB" id="267914at2"/>
<dbReference type="EMBL" id="SMKU01000004">
    <property type="protein sequence ID" value="TDD96808.1"/>
    <property type="molecule type" value="Genomic_DNA"/>
</dbReference>
<evidence type="ECO:0000313" key="6">
    <source>
        <dbReference type="Proteomes" id="UP000294513"/>
    </source>
</evidence>
<dbReference type="Proteomes" id="UP000294513">
    <property type="component" value="Unassembled WGS sequence"/>
</dbReference>
<comment type="caution">
    <text evidence="5">The sequence shown here is derived from an EMBL/GenBank/DDBJ whole genome shotgun (WGS) entry which is preliminary data.</text>
</comment>
<dbReference type="SUPFAM" id="SSF53335">
    <property type="entry name" value="S-adenosyl-L-methionine-dependent methyltransferases"/>
    <property type="match status" value="1"/>
</dbReference>
<dbReference type="RefSeq" id="WP_131889026.1">
    <property type="nucleotide sequence ID" value="NZ_SMKU01000004.1"/>
</dbReference>
<evidence type="ECO:0000256" key="1">
    <source>
        <dbReference type="ARBA" id="ARBA00022603"/>
    </source>
</evidence>